<feature type="compositionally biased region" description="Acidic residues" evidence="1">
    <location>
        <begin position="35"/>
        <end position="45"/>
    </location>
</feature>
<proteinExistence type="predicted"/>
<evidence type="ECO:0000256" key="1">
    <source>
        <dbReference type="SAM" id="MobiDB-lite"/>
    </source>
</evidence>
<evidence type="ECO:0000313" key="2">
    <source>
        <dbReference type="EnsemblPlants" id="OMERI12G00870.1"/>
    </source>
</evidence>
<name>A0A0E0F986_9ORYZ</name>
<dbReference type="HOGENOM" id="CLU_2871464_0_0_1"/>
<dbReference type="Proteomes" id="UP000008021">
    <property type="component" value="Chromosome 12"/>
</dbReference>
<accession>A0A0E0F986</accession>
<reference evidence="2" key="1">
    <citation type="submission" date="2015-04" db="UniProtKB">
        <authorList>
            <consortium name="EnsemblPlants"/>
        </authorList>
    </citation>
    <scope>IDENTIFICATION</scope>
</reference>
<feature type="region of interest" description="Disordered" evidence="1">
    <location>
        <begin position="1"/>
        <end position="64"/>
    </location>
</feature>
<protein>
    <submittedName>
        <fullName evidence="2">Uncharacterized protein</fullName>
    </submittedName>
</protein>
<keyword evidence="3" id="KW-1185">Reference proteome</keyword>
<dbReference type="EnsemblPlants" id="OMERI12G00870.1">
    <property type="protein sequence ID" value="OMERI12G00870.1"/>
    <property type="gene ID" value="OMERI12G00870"/>
</dbReference>
<sequence length="64" mass="6799">MAQILTSHVHVKNTAGEVTNQASHDHDPTQSPIESIEEPTAEGSDDIYGGLTPIIDLPTGNFNS</sequence>
<dbReference type="Gramene" id="OMERI12G00870.1">
    <property type="protein sequence ID" value="OMERI12G00870.1"/>
    <property type="gene ID" value="OMERI12G00870"/>
</dbReference>
<evidence type="ECO:0000313" key="3">
    <source>
        <dbReference type="Proteomes" id="UP000008021"/>
    </source>
</evidence>
<organism evidence="2">
    <name type="scientific">Oryza meridionalis</name>
    <dbReference type="NCBI Taxonomy" id="40149"/>
    <lineage>
        <taxon>Eukaryota</taxon>
        <taxon>Viridiplantae</taxon>
        <taxon>Streptophyta</taxon>
        <taxon>Embryophyta</taxon>
        <taxon>Tracheophyta</taxon>
        <taxon>Spermatophyta</taxon>
        <taxon>Magnoliopsida</taxon>
        <taxon>Liliopsida</taxon>
        <taxon>Poales</taxon>
        <taxon>Poaceae</taxon>
        <taxon>BOP clade</taxon>
        <taxon>Oryzoideae</taxon>
        <taxon>Oryzeae</taxon>
        <taxon>Oryzinae</taxon>
        <taxon>Oryza</taxon>
    </lineage>
</organism>
<reference evidence="2" key="2">
    <citation type="submission" date="2018-05" db="EMBL/GenBank/DDBJ databases">
        <title>OmerRS3 (Oryza meridionalis Reference Sequence Version 3).</title>
        <authorList>
            <person name="Zhang J."/>
            <person name="Kudrna D."/>
            <person name="Lee S."/>
            <person name="Talag J."/>
            <person name="Welchert J."/>
            <person name="Wing R.A."/>
        </authorList>
    </citation>
    <scope>NUCLEOTIDE SEQUENCE [LARGE SCALE GENOMIC DNA]</scope>
    <source>
        <strain evidence="2">cv. OR44</strain>
    </source>
</reference>
<dbReference type="AlphaFoldDB" id="A0A0E0F986"/>